<dbReference type="PROSITE" id="PS00108">
    <property type="entry name" value="PROTEIN_KINASE_ST"/>
    <property type="match status" value="1"/>
</dbReference>
<dbReference type="InterPro" id="IPR011009">
    <property type="entry name" value="Kinase-like_dom_sf"/>
</dbReference>
<evidence type="ECO:0000256" key="1">
    <source>
        <dbReference type="ARBA" id="ARBA00022679"/>
    </source>
</evidence>
<dbReference type="PANTHER" id="PTHR44329">
    <property type="entry name" value="SERINE/THREONINE-PROTEIN KINASE TNNI3K-RELATED"/>
    <property type="match status" value="1"/>
</dbReference>
<sequence length="165" mass="18499">DIASGLHYLHSHALGPVIHGDLKGPNVLVSTDRRALLSDFGLSTLNLSTFSMTIDTIRGGSCHWMAPELLDDCPASMASDVWAFGMTTLELFTRAAPFRDCRNPGSVFGRLLKWKLPPRPAEESTQFRLTDTWWEICISCWERYPSLRPTMKDILAHVKRAIVCP</sequence>
<dbReference type="SUPFAM" id="SSF56112">
    <property type="entry name" value="Protein kinase-like (PK-like)"/>
    <property type="match status" value="1"/>
</dbReference>
<protein>
    <recommendedName>
        <fullName evidence="5">Protein kinase domain-containing protein</fullName>
    </recommendedName>
</protein>
<evidence type="ECO:0000256" key="3">
    <source>
        <dbReference type="ARBA" id="ARBA00022777"/>
    </source>
</evidence>
<evidence type="ECO:0000256" key="2">
    <source>
        <dbReference type="ARBA" id="ARBA00022741"/>
    </source>
</evidence>
<feature type="non-terminal residue" evidence="6">
    <location>
        <position position="1"/>
    </location>
</feature>
<dbReference type="HOGENOM" id="CLU_000288_7_18_1"/>
<dbReference type="SMART" id="SM00220">
    <property type="entry name" value="S_TKc"/>
    <property type="match status" value="1"/>
</dbReference>
<keyword evidence="4" id="KW-0067">ATP-binding</keyword>
<dbReference type="PROSITE" id="PS50011">
    <property type="entry name" value="PROTEIN_KINASE_DOM"/>
    <property type="match status" value="1"/>
</dbReference>
<dbReference type="GO" id="GO:0005524">
    <property type="term" value="F:ATP binding"/>
    <property type="evidence" value="ECO:0007669"/>
    <property type="project" value="UniProtKB-KW"/>
</dbReference>
<dbReference type="Pfam" id="PF07714">
    <property type="entry name" value="PK_Tyr_Ser-Thr"/>
    <property type="match status" value="1"/>
</dbReference>
<dbReference type="AlphaFoldDB" id="A0A0C3JYB1"/>
<dbReference type="GO" id="GO:0004674">
    <property type="term" value="F:protein serine/threonine kinase activity"/>
    <property type="evidence" value="ECO:0007669"/>
    <property type="project" value="TreeGrafter"/>
</dbReference>
<feature type="domain" description="Protein kinase" evidence="5">
    <location>
        <begin position="1"/>
        <end position="160"/>
    </location>
</feature>
<reference evidence="7" key="2">
    <citation type="submission" date="2015-01" db="EMBL/GenBank/DDBJ databases">
        <title>Evolutionary Origins and Diversification of the Mycorrhizal Mutualists.</title>
        <authorList>
            <consortium name="DOE Joint Genome Institute"/>
            <consortium name="Mycorrhizal Genomics Consortium"/>
            <person name="Kohler A."/>
            <person name="Kuo A."/>
            <person name="Nagy L.G."/>
            <person name="Floudas D."/>
            <person name="Copeland A."/>
            <person name="Barry K.W."/>
            <person name="Cichocki N."/>
            <person name="Veneault-Fourrey C."/>
            <person name="LaButti K."/>
            <person name="Lindquist E.A."/>
            <person name="Lipzen A."/>
            <person name="Lundell T."/>
            <person name="Morin E."/>
            <person name="Murat C."/>
            <person name="Riley R."/>
            <person name="Ohm R."/>
            <person name="Sun H."/>
            <person name="Tunlid A."/>
            <person name="Henrissat B."/>
            <person name="Grigoriev I.V."/>
            <person name="Hibbett D.S."/>
            <person name="Martin F."/>
        </authorList>
    </citation>
    <scope>NUCLEOTIDE SEQUENCE [LARGE SCALE GENOMIC DNA]</scope>
    <source>
        <strain evidence="7">Marx 270</strain>
    </source>
</reference>
<keyword evidence="7" id="KW-1185">Reference proteome</keyword>
<dbReference type="Gene3D" id="1.10.510.10">
    <property type="entry name" value="Transferase(Phosphotransferase) domain 1"/>
    <property type="match status" value="1"/>
</dbReference>
<evidence type="ECO:0000313" key="6">
    <source>
        <dbReference type="EMBL" id="KIO14138.1"/>
    </source>
</evidence>
<evidence type="ECO:0000259" key="5">
    <source>
        <dbReference type="PROSITE" id="PS50011"/>
    </source>
</evidence>
<dbReference type="InterPro" id="IPR008271">
    <property type="entry name" value="Ser/Thr_kinase_AS"/>
</dbReference>
<proteinExistence type="predicted"/>
<dbReference type="InterPro" id="IPR051681">
    <property type="entry name" value="Ser/Thr_Kinases-Pseudokinases"/>
</dbReference>
<keyword evidence="1" id="KW-0808">Transferase</keyword>
<evidence type="ECO:0000256" key="4">
    <source>
        <dbReference type="ARBA" id="ARBA00022840"/>
    </source>
</evidence>
<keyword evidence="2" id="KW-0547">Nucleotide-binding</keyword>
<dbReference type="OrthoDB" id="122279at2759"/>
<organism evidence="6 7">
    <name type="scientific">Pisolithus tinctorius Marx 270</name>
    <dbReference type="NCBI Taxonomy" id="870435"/>
    <lineage>
        <taxon>Eukaryota</taxon>
        <taxon>Fungi</taxon>
        <taxon>Dikarya</taxon>
        <taxon>Basidiomycota</taxon>
        <taxon>Agaricomycotina</taxon>
        <taxon>Agaricomycetes</taxon>
        <taxon>Agaricomycetidae</taxon>
        <taxon>Boletales</taxon>
        <taxon>Sclerodermatineae</taxon>
        <taxon>Pisolithaceae</taxon>
        <taxon>Pisolithus</taxon>
    </lineage>
</organism>
<dbReference type="InterPro" id="IPR001245">
    <property type="entry name" value="Ser-Thr/Tyr_kinase_cat_dom"/>
</dbReference>
<keyword evidence="3" id="KW-0418">Kinase</keyword>
<dbReference type="InterPro" id="IPR000719">
    <property type="entry name" value="Prot_kinase_dom"/>
</dbReference>
<evidence type="ECO:0000313" key="7">
    <source>
        <dbReference type="Proteomes" id="UP000054217"/>
    </source>
</evidence>
<dbReference type="STRING" id="870435.A0A0C3JYB1"/>
<dbReference type="EMBL" id="KN831945">
    <property type="protein sequence ID" value="KIO14138.1"/>
    <property type="molecule type" value="Genomic_DNA"/>
</dbReference>
<dbReference type="PANTHER" id="PTHR44329:SF288">
    <property type="entry name" value="MITOGEN-ACTIVATED PROTEIN KINASE KINASE KINASE 20"/>
    <property type="match status" value="1"/>
</dbReference>
<name>A0A0C3JYB1_PISTI</name>
<dbReference type="InParanoid" id="A0A0C3JYB1"/>
<dbReference type="Proteomes" id="UP000054217">
    <property type="component" value="Unassembled WGS sequence"/>
</dbReference>
<gene>
    <name evidence="6" type="ORF">M404DRAFT_120377</name>
</gene>
<reference evidence="6 7" key="1">
    <citation type="submission" date="2014-04" db="EMBL/GenBank/DDBJ databases">
        <authorList>
            <consortium name="DOE Joint Genome Institute"/>
            <person name="Kuo A."/>
            <person name="Kohler A."/>
            <person name="Costa M.D."/>
            <person name="Nagy L.G."/>
            <person name="Floudas D."/>
            <person name="Copeland A."/>
            <person name="Barry K.W."/>
            <person name="Cichocki N."/>
            <person name="Veneault-Fourrey C."/>
            <person name="LaButti K."/>
            <person name="Lindquist E.A."/>
            <person name="Lipzen A."/>
            <person name="Lundell T."/>
            <person name="Morin E."/>
            <person name="Murat C."/>
            <person name="Sun H."/>
            <person name="Tunlid A."/>
            <person name="Henrissat B."/>
            <person name="Grigoriev I.V."/>
            <person name="Hibbett D.S."/>
            <person name="Martin F."/>
            <person name="Nordberg H.P."/>
            <person name="Cantor M.N."/>
            <person name="Hua S.X."/>
        </authorList>
    </citation>
    <scope>NUCLEOTIDE SEQUENCE [LARGE SCALE GENOMIC DNA]</scope>
    <source>
        <strain evidence="6 7">Marx 270</strain>
    </source>
</reference>
<accession>A0A0C3JYB1</accession>